<keyword evidence="2" id="KW-1185">Reference proteome</keyword>
<organism evidence="1 2">
    <name type="scientific">Bacteroides clarus YIT 12056</name>
    <dbReference type="NCBI Taxonomy" id="762984"/>
    <lineage>
        <taxon>Bacteria</taxon>
        <taxon>Pseudomonadati</taxon>
        <taxon>Bacteroidota</taxon>
        <taxon>Bacteroidia</taxon>
        <taxon>Bacteroidales</taxon>
        <taxon>Bacteroidaceae</taxon>
        <taxon>Bacteroides</taxon>
    </lineage>
</organism>
<sequence>MQIYRGYANRFVYDLRIFIPESLILRLGMHVMQNKKTTVNNTGMR</sequence>
<evidence type="ECO:0000313" key="2">
    <source>
        <dbReference type="Proteomes" id="UP000010321"/>
    </source>
</evidence>
<accession>A0ABP2KVT8</accession>
<evidence type="ECO:0000313" key="1">
    <source>
        <dbReference type="EMBL" id="EGF54990.1"/>
    </source>
</evidence>
<proteinExistence type="predicted"/>
<protein>
    <submittedName>
        <fullName evidence="1">Uncharacterized protein</fullName>
    </submittedName>
</protein>
<comment type="caution">
    <text evidence="1">The sequence shown here is derived from an EMBL/GenBank/DDBJ whole genome shotgun (WGS) entry which is preliminary data.</text>
</comment>
<name>A0ABP2KVT8_9BACE</name>
<dbReference type="Proteomes" id="UP000010321">
    <property type="component" value="Unassembled WGS sequence"/>
</dbReference>
<dbReference type="EMBL" id="AFBM01000002">
    <property type="protein sequence ID" value="EGF54990.1"/>
    <property type="molecule type" value="Genomic_DNA"/>
</dbReference>
<reference evidence="1 2" key="1">
    <citation type="submission" date="2011-02" db="EMBL/GenBank/DDBJ databases">
        <authorList>
            <person name="Weinstock G."/>
            <person name="Sodergren E."/>
            <person name="Clifton S."/>
            <person name="Fulton L."/>
            <person name="Fulton B."/>
            <person name="Courtney L."/>
            <person name="Fronick C."/>
            <person name="Harrison M."/>
            <person name="Strong C."/>
            <person name="Farmer C."/>
            <person name="Delahaunty K."/>
            <person name="Markovic C."/>
            <person name="Hall O."/>
            <person name="Minx P."/>
            <person name="Tomlinson C."/>
            <person name="Mitreva M."/>
            <person name="Hou S."/>
            <person name="Chen J."/>
            <person name="Wollam A."/>
            <person name="Pepin K.H."/>
            <person name="Johnson M."/>
            <person name="Bhonagiri V."/>
            <person name="Zhang X."/>
            <person name="Suruliraj S."/>
            <person name="Warren W."/>
            <person name="Chinwalla A."/>
            <person name="Mardis E.R."/>
            <person name="Wilson R.K."/>
        </authorList>
    </citation>
    <scope>NUCLEOTIDE SEQUENCE [LARGE SCALE GENOMIC DNA]</scope>
    <source>
        <strain evidence="1 2">YIT 12056</strain>
    </source>
</reference>
<gene>
    <name evidence="1" type="ORF">HMPREF9445_00219</name>
</gene>